<dbReference type="EMBL" id="JACHLR010000003">
    <property type="protein sequence ID" value="MBB4857552.1"/>
    <property type="molecule type" value="Genomic_DNA"/>
</dbReference>
<dbReference type="RefSeq" id="WP_184242843.1">
    <property type="nucleotide sequence ID" value="NZ_JACHLR010000003.1"/>
</dbReference>
<sequence length="317" mass="31917">MSSLVLIDAGGTIASMPDADGVLIGRDGSAGLAGTLSRPVIERQAYAGLSEDMTMVDAMRIVGLIGEAAGQGARGVVVTHGTDTMEEVAFLAGLFHGGAMPVVFTGAQRAPSLPGYDGAANLRDAVAVADREDARGIGVAIVFAGRVLAARGATKRDSSAPDAFGPESAVIARVDEQGVRWSSRPIRPAPLPPCEPDPSVHIVSLGLASGPELIDAMVDAGARGLVLEGFGRGNVPMSLLPAVERAQAAGLVIGLASHCPEGGVAPTYASGARLAQAGVIGGGDLSARKLRLLLAVALGDGRNGAQATHIAQAWLTS</sequence>
<evidence type="ECO:0000256" key="1">
    <source>
        <dbReference type="ARBA" id="ARBA00010518"/>
    </source>
</evidence>
<dbReference type="CDD" id="cd08964">
    <property type="entry name" value="L-asparaginase_II"/>
    <property type="match status" value="1"/>
</dbReference>
<feature type="domain" description="Asparaginase/glutaminase C-terminal" evidence="6">
    <location>
        <begin position="200"/>
        <end position="307"/>
    </location>
</feature>
<organism evidence="7 8">
    <name type="scientific">Novosphingobium chloroacetimidivorans</name>
    <dbReference type="NCBI Taxonomy" id="1428314"/>
    <lineage>
        <taxon>Bacteria</taxon>
        <taxon>Pseudomonadati</taxon>
        <taxon>Pseudomonadota</taxon>
        <taxon>Alphaproteobacteria</taxon>
        <taxon>Sphingomonadales</taxon>
        <taxon>Sphingomonadaceae</taxon>
        <taxon>Novosphingobium</taxon>
    </lineage>
</organism>
<dbReference type="PANTHER" id="PTHR11707:SF28">
    <property type="entry name" value="60 KDA LYSOPHOSPHOLIPASE"/>
    <property type="match status" value="1"/>
</dbReference>
<dbReference type="PRINTS" id="PR00139">
    <property type="entry name" value="ASNGLNASE"/>
</dbReference>
<keyword evidence="2 7" id="KW-0378">Hydrolase</keyword>
<dbReference type="InterPro" id="IPR040919">
    <property type="entry name" value="Asparaginase_C"/>
</dbReference>
<reference evidence="7 8" key="1">
    <citation type="submission" date="2020-08" db="EMBL/GenBank/DDBJ databases">
        <title>Functional genomics of gut bacteria from endangered species of beetles.</title>
        <authorList>
            <person name="Carlos-Shanley C."/>
        </authorList>
    </citation>
    <scope>NUCLEOTIDE SEQUENCE [LARGE SCALE GENOMIC DNA]</scope>
    <source>
        <strain evidence="7 8">S00245</strain>
    </source>
</reference>
<dbReference type="InterPro" id="IPR006034">
    <property type="entry name" value="Asparaginase/glutaminase-like"/>
</dbReference>
<dbReference type="SFLD" id="SFLDS00057">
    <property type="entry name" value="Glutaminase/Asparaginase"/>
    <property type="match status" value="1"/>
</dbReference>
<dbReference type="InterPro" id="IPR036152">
    <property type="entry name" value="Asp/glu_Ase-like_sf"/>
</dbReference>
<dbReference type="Gene3D" id="3.40.50.40">
    <property type="match status" value="1"/>
</dbReference>
<dbReference type="Gene3D" id="3.40.50.1170">
    <property type="entry name" value="L-asparaginase, N-terminal domain"/>
    <property type="match status" value="1"/>
</dbReference>
<evidence type="ECO:0000256" key="3">
    <source>
        <dbReference type="PIRSR" id="PIRSR001220-1"/>
    </source>
</evidence>
<name>A0A7W7K7B7_9SPHN</name>
<dbReference type="InterPro" id="IPR027475">
    <property type="entry name" value="Asparaginase/glutaminase_AS2"/>
</dbReference>
<proteinExistence type="inferred from homology"/>
<evidence type="ECO:0000313" key="8">
    <source>
        <dbReference type="Proteomes" id="UP000555448"/>
    </source>
</evidence>
<feature type="active site" description="O-isoaspartyl threonine intermediate" evidence="3">
    <location>
        <position position="12"/>
    </location>
</feature>
<dbReference type="InterPro" id="IPR004550">
    <property type="entry name" value="AsnASE_II"/>
</dbReference>
<evidence type="ECO:0000313" key="7">
    <source>
        <dbReference type="EMBL" id="MBB4857552.1"/>
    </source>
</evidence>
<evidence type="ECO:0000256" key="4">
    <source>
        <dbReference type="PROSITE-ProRule" id="PRU10100"/>
    </source>
</evidence>
<dbReference type="SMART" id="SM00870">
    <property type="entry name" value="Asparaginase"/>
    <property type="match status" value="1"/>
</dbReference>
<feature type="domain" description="L-asparaginase N-terminal" evidence="5">
    <location>
        <begin position="4"/>
        <end position="186"/>
    </location>
</feature>
<dbReference type="PIRSF" id="PIRSF500176">
    <property type="entry name" value="L_ASNase"/>
    <property type="match status" value="1"/>
</dbReference>
<evidence type="ECO:0000259" key="6">
    <source>
        <dbReference type="Pfam" id="PF17763"/>
    </source>
</evidence>
<dbReference type="PROSITE" id="PS00917">
    <property type="entry name" value="ASN_GLN_ASE_2"/>
    <property type="match status" value="1"/>
</dbReference>
<dbReference type="GO" id="GO:0004067">
    <property type="term" value="F:asparaginase activity"/>
    <property type="evidence" value="ECO:0007669"/>
    <property type="project" value="UniProtKB-UniRule"/>
</dbReference>
<dbReference type="PANTHER" id="PTHR11707">
    <property type="entry name" value="L-ASPARAGINASE"/>
    <property type="match status" value="1"/>
</dbReference>
<dbReference type="AlphaFoldDB" id="A0A7W7K7B7"/>
<dbReference type="SUPFAM" id="SSF53774">
    <property type="entry name" value="Glutaminase/Asparaginase"/>
    <property type="match status" value="1"/>
</dbReference>
<dbReference type="PIRSF" id="PIRSF001220">
    <property type="entry name" value="L-ASNase_gatD"/>
    <property type="match status" value="1"/>
</dbReference>
<dbReference type="InterPro" id="IPR037152">
    <property type="entry name" value="L-asparaginase_N_sf"/>
</dbReference>
<dbReference type="PROSITE" id="PS51732">
    <property type="entry name" value="ASN_GLN_ASE_3"/>
    <property type="match status" value="1"/>
</dbReference>
<dbReference type="EC" id="3.5.1.1" evidence="7"/>
<evidence type="ECO:0000259" key="5">
    <source>
        <dbReference type="Pfam" id="PF00710"/>
    </source>
</evidence>
<keyword evidence="8" id="KW-1185">Reference proteome</keyword>
<comment type="caution">
    <text evidence="7">The sequence shown here is derived from an EMBL/GenBank/DDBJ whole genome shotgun (WGS) entry which is preliminary data.</text>
</comment>
<dbReference type="GO" id="GO:0006528">
    <property type="term" value="P:asparagine metabolic process"/>
    <property type="evidence" value="ECO:0007669"/>
    <property type="project" value="InterPro"/>
</dbReference>
<dbReference type="InterPro" id="IPR027473">
    <property type="entry name" value="L-asparaginase_C"/>
</dbReference>
<gene>
    <name evidence="7" type="ORF">HNO88_000863</name>
</gene>
<dbReference type="InterPro" id="IPR027474">
    <property type="entry name" value="L-asparaginase_N"/>
</dbReference>
<dbReference type="Pfam" id="PF00710">
    <property type="entry name" value="Asparaginase"/>
    <property type="match status" value="1"/>
</dbReference>
<accession>A0A7W7K7B7</accession>
<protein>
    <submittedName>
        <fullName evidence="7">L-asparaginase</fullName>
        <ecNumber evidence="7">3.5.1.1</ecNumber>
    </submittedName>
</protein>
<feature type="active site" evidence="4">
    <location>
        <position position="82"/>
    </location>
</feature>
<comment type="similarity">
    <text evidence="1">Belongs to the asparaginase 1 family.</text>
</comment>
<evidence type="ECO:0000256" key="2">
    <source>
        <dbReference type="ARBA" id="ARBA00022801"/>
    </source>
</evidence>
<dbReference type="Proteomes" id="UP000555448">
    <property type="component" value="Unassembled WGS sequence"/>
</dbReference>
<dbReference type="Pfam" id="PF17763">
    <property type="entry name" value="Asparaginase_C"/>
    <property type="match status" value="1"/>
</dbReference>